<dbReference type="EMBL" id="BNAT01000003">
    <property type="protein sequence ID" value="GHH83870.1"/>
    <property type="molecule type" value="Genomic_DNA"/>
</dbReference>
<comment type="caution">
    <text evidence="3">The sequence shown here is derived from an EMBL/GenBank/DDBJ whole genome shotgun (WGS) entry which is preliminary data.</text>
</comment>
<keyword evidence="4" id="KW-1185">Reference proteome</keyword>
<dbReference type="Pfam" id="PF06223">
    <property type="entry name" value="Phage_tail_T"/>
    <property type="match status" value="1"/>
</dbReference>
<evidence type="ECO:0000313" key="4">
    <source>
        <dbReference type="Proteomes" id="UP000603227"/>
    </source>
</evidence>
<evidence type="ECO:0000313" key="3">
    <source>
        <dbReference type="EMBL" id="GHH83870.1"/>
    </source>
</evidence>
<feature type="domain" description="Minor tail T" evidence="2">
    <location>
        <begin position="13"/>
        <end position="81"/>
    </location>
</feature>
<organism evidence="3 4">
    <name type="scientific">Streptomyces capitiformicae</name>
    <dbReference type="NCBI Taxonomy" id="2014920"/>
    <lineage>
        <taxon>Bacteria</taxon>
        <taxon>Bacillati</taxon>
        <taxon>Actinomycetota</taxon>
        <taxon>Actinomycetes</taxon>
        <taxon>Kitasatosporales</taxon>
        <taxon>Streptomycetaceae</taxon>
        <taxon>Streptomyces</taxon>
    </lineage>
</organism>
<feature type="compositionally biased region" description="Basic residues" evidence="1">
    <location>
        <begin position="99"/>
        <end position="110"/>
    </location>
</feature>
<sequence>MDRFSEESMILLVAYQNLYGPITPNRLDITLARLGMDVVAPHMKRGRRPALKDHLMVWSRGARPRRTGRELLEVVKGIQAAYDQADERQQSQRGERARLARRALRTRREG</sequence>
<dbReference type="AlphaFoldDB" id="A0A919GFU8"/>
<evidence type="ECO:0000259" key="2">
    <source>
        <dbReference type="Pfam" id="PF06223"/>
    </source>
</evidence>
<gene>
    <name evidence="3" type="ORF">GCM10017771_11570</name>
</gene>
<feature type="compositionally biased region" description="Basic and acidic residues" evidence="1">
    <location>
        <begin position="85"/>
        <end position="98"/>
    </location>
</feature>
<dbReference type="Proteomes" id="UP000603227">
    <property type="component" value="Unassembled WGS sequence"/>
</dbReference>
<evidence type="ECO:0000256" key="1">
    <source>
        <dbReference type="SAM" id="MobiDB-lite"/>
    </source>
</evidence>
<proteinExistence type="predicted"/>
<dbReference type="InterPro" id="IPR009350">
    <property type="entry name" value="Phage_tail_T"/>
</dbReference>
<reference evidence="3" key="1">
    <citation type="journal article" date="2014" name="Int. J. Syst. Evol. Microbiol.">
        <title>Complete genome sequence of Corynebacterium casei LMG S-19264T (=DSM 44701T), isolated from a smear-ripened cheese.</title>
        <authorList>
            <consortium name="US DOE Joint Genome Institute (JGI-PGF)"/>
            <person name="Walter F."/>
            <person name="Albersmeier A."/>
            <person name="Kalinowski J."/>
            <person name="Ruckert C."/>
        </authorList>
    </citation>
    <scope>NUCLEOTIDE SEQUENCE</scope>
    <source>
        <strain evidence="3">CGMCC 4.7403</strain>
    </source>
</reference>
<feature type="region of interest" description="Disordered" evidence="1">
    <location>
        <begin position="84"/>
        <end position="110"/>
    </location>
</feature>
<name>A0A919GFU8_9ACTN</name>
<accession>A0A919GFU8</accession>
<protein>
    <recommendedName>
        <fullName evidence="2">Minor tail T domain-containing protein</fullName>
    </recommendedName>
</protein>
<reference evidence="3" key="2">
    <citation type="submission" date="2020-09" db="EMBL/GenBank/DDBJ databases">
        <authorList>
            <person name="Sun Q."/>
            <person name="Zhou Y."/>
        </authorList>
    </citation>
    <scope>NUCLEOTIDE SEQUENCE</scope>
    <source>
        <strain evidence="3">CGMCC 4.7403</strain>
    </source>
</reference>
<dbReference type="RefSeq" id="WP_189781280.1">
    <property type="nucleotide sequence ID" value="NZ_BNAT01000003.1"/>
</dbReference>